<dbReference type="SUPFAM" id="SSF47565">
    <property type="entry name" value="Insect pheromone/odorant-binding proteins"/>
    <property type="match status" value="1"/>
</dbReference>
<evidence type="ECO:0000256" key="2">
    <source>
        <dbReference type="ARBA" id="ARBA00008098"/>
    </source>
</evidence>
<name>A0A2S0X9J5_9DIPT</name>
<reference evidence="5" key="1">
    <citation type="journal article" date="2018" name="Front. Physiol.">
        <title>Sex- and Tissue-Specific Expression Profiles of Odorant Binding Protein and Chemosensory Protein Genes in Bradysia odoriphaga (Diptera: Sciaridae).</title>
        <authorList>
            <person name="Zhao Y."/>
            <person name="Ding J."/>
            <person name="Zhang Z."/>
            <person name="Liu F."/>
            <person name="Zhou C."/>
            <person name="Mu W."/>
        </authorList>
    </citation>
    <scope>NUCLEOTIDE SEQUENCE</scope>
</reference>
<dbReference type="EMBL" id="MG544158">
    <property type="protein sequence ID" value="AWC08449.1"/>
    <property type="molecule type" value="mRNA"/>
</dbReference>
<sequence>MIFTRLIVTVIAATIWIGTANGEGCRIQKANPDVFSDAFGQPAAKTHDGKCIYDCMLRLSEVLKGGGLVDVDKVVKKLRAISSKDKLSSEEISKIEKAIKRCTNHRHISEDKCETAGIFVLCGSEEVAKEGLPPRTLVNALLAIYFDLPQRIIEESSPYGKGTFLFPVLWDKISEFVNSF</sequence>
<dbReference type="InterPro" id="IPR006170">
    <property type="entry name" value="PBP/GOBP"/>
</dbReference>
<dbReference type="GO" id="GO:0005549">
    <property type="term" value="F:odorant binding"/>
    <property type="evidence" value="ECO:0007669"/>
    <property type="project" value="InterPro"/>
</dbReference>
<evidence type="ECO:0000256" key="1">
    <source>
        <dbReference type="ARBA" id="ARBA00004613"/>
    </source>
</evidence>
<gene>
    <name evidence="5" type="primary">OBP38</name>
</gene>
<comment type="subcellular location">
    <subcellularLocation>
        <location evidence="1">Secreted</location>
    </subcellularLocation>
</comment>
<evidence type="ECO:0000313" key="5">
    <source>
        <dbReference type="EMBL" id="AWC08449.1"/>
    </source>
</evidence>
<dbReference type="CDD" id="cd23992">
    <property type="entry name" value="PBP_GOBP"/>
    <property type="match status" value="1"/>
</dbReference>
<dbReference type="SMR" id="A0A2S0X9J5"/>
<organism evidence="5">
    <name type="scientific">Bradysia odoriphaga</name>
    <dbReference type="NCBI Taxonomy" id="1564500"/>
    <lineage>
        <taxon>Eukaryota</taxon>
        <taxon>Metazoa</taxon>
        <taxon>Ecdysozoa</taxon>
        <taxon>Arthropoda</taxon>
        <taxon>Hexapoda</taxon>
        <taxon>Insecta</taxon>
        <taxon>Pterygota</taxon>
        <taxon>Neoptera</taxon>
        <taxon>Endopterygota</taxon>
        <taxon>Diptera</taxon>
        <taxon>Nematocera</taxon>
        <taxon>Sciaroidea</taxon>
        <taxon>Sciaridae</taxon>
        <taxon>Bradysia</taxon>
    </lineage>
</organism>
<feature type="signal peptide" evidence="4">
    <location>
        <begin position="1"/>
        <end position="22"/>
    </location>
</feature>
<dbReference type="Gene3D" id="1.10.238.20">
    <property type="entry name" value="Pheromone/general odorant binding protein domain"/>
    <property type="match status" value="1"/>
</dbReference>
<protein>
    <submittedName>
        <fullName evidence="5">Odorant-binding protein 38</fullName>
    </submittedName>
</protein>
<feature type="chain" id="PRO_5015726347" evidence="4">
    <location>
        <begin position="23"/>
        <end position="180"/>
    </location>
</feature>
<dbReference type="InterPro" id="IPR036728">
    <property type="entry name" value="PBP_GOBP_sf"/>
</dbReference>
<accession>A0A2S0X9J5</accession>
<proteinExistence type="evidence at transcript level"/>
<dbReference type="Pfam" id="PF01395">
    <property type="entry name" value="PBP_GOBP"/>
    <property type="match status" value="1"/>
</dbReference>
<comment type="similarity">
    <text evidence="2">Belongs to the PBP/GOBP family.</text>
</comment>
<evidence type="ECO:0000256" key="4">
    <source>
        <dbReference type="SAM" id="SignalP"/>
    </source>
</evidence>
<evidence type="ECO:0000256" key="3">
    <source>
        <dbReference type="ARBA" id="ARBA00022525"/>
    </source>
</evidence>
<dbReference type="GO" id="GO:0005576">
    <property type="term" value="C:extracellular region"/>
    <property type="evidence" value="ECO:0007669"/>
    <property type="project" value="UniProtKB-SubCell"/>
</dbReference>
<dbReference type="AlphaFoldDB" id="A0A2S0X9J5"/>
<keyword evidence="4" id="KW-0732">Signal</keyword>
<keyword evidence="3" id="KW-0964">Secreted</keyword>